<dbReference type="InterPro" id="IPR005146">
    <property type="entry name" value="B3/B4_tRNA-bd"/>
</dbReference>
<evidence type="ECO:0000256" key="8">
    <source>
        <dbReference type="ARBA" id="ARBA00022840"/>
    </source>
</evidence>
<evidence type="ECO:0000256" key="5">
    <source>
        <dbReference type="ARBA" id="ARBA00022598"/>
    </source>
</evidence>
<evidence type="ECO:0000256" key="2">
    <source>
        <dbReference type="ARBA" id="ARBA00004496"/>
    </source>
</evidence>
<keyword evidence="15" id="KW-1185">Reference proteome</keyword>
<feature type="domain" description="B5" evidence="13">
    <location>
        <begin position="271"/>
        <end position="346"/>
    </location>
</feature>
<comment type="cofactor">
    <cofactor evidence="1 12">
        <name>Mg(2+)</name>
        <dbReference type="ChEBI" id="CHEBI:18420"/>
    </cofactor>
</comment>
<dbReference type="EMBL" id="JH597770">
    <property type="protein sequence ID" value="EHP68572.1"/>
    <property type="molecule type" value="Genomic_DNA"/>
</dbReference>
<evidence type="ECO:0000256" key="12">
    <source>
        <dbReference type="HAMAP-Rule" id="MF_00284"/>
    </source>
</evidence>
<evidence type="ECO:0000256" key="3">
    <source>
        <dbReference type="ARBA" id="ARBA00007438"/>
    </source>
</evidence>
<gene>
    <name evidence="12" type="primary">pheT</name>
    <name evidence="14" type="ORF">MetMK1DRAFT_00030150</name>
</gene>
<dbReference type="OrthoDB" id="10073at2157"/>
<dbReference type="Pfam" id="PF17759">
    <property type="entry name" value="tRNA_synthFbeta"/>
    <property type="match status" value="1"/>
</dbReference>
<keyword evidence="10 12" id="KW-0648">Protein biosynthesis</keyword>
<feature type="binding site" evidence="12">
    <location>
        <position position="334"/>
    </location>
    <ligand>
        <name>Mg(2+)</name>
        <dbReference type="ChEBI" id="CHEBI:18420"/>
        <note>shared with alpha subunit</note>
    </ligand>
</feature>
<dbReference type="InterPro" id="IPR041616">
    <property type="entry name" value="PheRS_beta_core"/>
</dbReference>
<dbReference type="InterPro" id="IPR009061">
    <property type="entry name" value="DNA-bd_dom_put_sf"/>
</dbReference>
<evidence type="ECO:0000256" key="11">
    <source>
        <dbReference type="ARBA" id="ARBA00023146"/>
    </source>
</evidence>
<dbReference type="GO" id="GO:0004826">
    <property type="term" value="F:phenylalanine-tRNA ligase activity"/>
    <property type="evidence" value="ECO:0007669"/>
    <property type="project" value="UniProtKB-UniRule"/>
</dbReference>
<dbReference type="InterPro" id="IPR045060">
    <property type="entry name" value="Phe-tRNA-ligase_IIc_bsu"/>
</dbReference>
<dbReference type="Pfam" id="PF03484">
    <property type="entry name" value="B5"/>
    <property type="match status" value="1"/>
</dbReference>
<dbReference type="PANTHER" id="PTHR10947:SF0">
    <property type="entry name" value="PHENYLALANINE--TRNA LIGASE BETA SUBUNIT"/>
    <property type="match status" value="1"/>
</dbReference>
<protein>
    <recommendedName>
        <fullName evidence="12">Phenylalanine--tRNA ligase beta subunit</fullName>
        <ecNumber evidence="12">6.1.1.20</ecNumber>
    </recommendedName>
    <alternativeName>
        <fullName evidence="12">Phenylalanyl-tRNA synthetase beta subunit</fullName>
        <shortName evidence="12">PheRS</shortName>
    </alternativeName>
</protein>
<feature type="binding site" evidence="12">
    <location>
        <position position="324"/>
    </location>
    <ligand>
        <name>Mg(2+)</name>
        <dbReference type="ChEBI" id="CHEBI:18420"/>
        <note>shared with alpha subunit</note>
    </ligand>
</feature>
<dbReference type="PANTHER" id="PTHR10947">
    <property type="entry name" value="PHENYLALANYL-TRNA SYNTHETASE BETA CHAIN AND LEUCINE-RICH REPEAT-CONTAINING PROTEIN 47"/>
    <property type="match status" value="1"/>
</dbReference>
<dbReference type="GO" id="GO:0005524">
    <property type="term" value="F:ATP binding"/>
    <property type="evidence" value="ECO:0007669"/>
    <property type="project" value="UniProtKB-UniRule"/>
</dbReference>
<keyword evidence="11 12" id="KW-0030">Aminoacyl-tRNA synthetase</keyword>
<evidence type="ECO:0000313" key="14">
    <source>
        <dbReference type="EMBL" id="EHP68572.1"/>
    </source>
</evidence>
<keyword evidence="6 12" id="KW-0479">Metal-binding</keyword>
<keyword evidence="8 12" id="KW-0067">ATP-binding</keyword>
<evidence type="ECO:0000256" key="7">
    <source>
        <dbReference type="ARBA" id="ARBA00022741"/>
    </source>
</evidence>
<dbReference type="GO" id="GO:0009328">
    <property type="term" value="C:phenylalanine-tRNA ligase complex"/>
    <property type="evidence" value="ECO:0007669"/>
    <property type="project" value="TreeGrafter"/>
</dbReference>
<dbReference type="eggNOG" id="arCOG00412">
    <property type="taxonomic scope" value="Archaea"/>
</dbReference>
<dbReference type="STRING" id="671065.MetMK1DRAFT_00030150"/>
<dbReference type="InterPro" id="IPR005147">
    <property type="entry name" value="tRNA_synthase_B5-dom"/>
</dbReference>
<dbReference type="SMART" id="SM00873">
    <property type="entry name" value="B3_4"/>
    <property type="match status" value="1"/>
</dbReference>
<dbReference type="GO" id="GO:0000287">
    <property type="term" value="F:magnesium ion binding"/>
    <property type="evidence" value="ECO:0007669"/>
    <property type="project" value="InterPro"/>
</dbReference>
<comment type="subcellular location">
    <subcellularLocation>
        <location evidence="2 12">Cytoplasm</location>
    </subcellularLocation>
</comment>
<dbReference type="SUPFAM" id="SSF55681">
    <property type="entry name" value="Class II aaRS and biotin synthetases"/>
    <property type="match status" value="1"/>
</dbReference>
<dbReference type="InterPro" id="IPR004531">
    <property type="entry name" value="Phe-tRNA-synth_IIc_bsu_arc_euk"/>
</dbReference>
<organism evidence="14 15">
    <name type="scientific">Metallosphaera yellowstonensis MK1</name>
    <dbReference type="NCBI Taxonomy" id="671065"/>
    <lineage>
        <taxon>Archaea</taxon>
        <taxon>Thermoproteota</taxon>
        <taxon>Thermoprotei</taxon>
        <taxon>Sulfolobales</taxon>
        <taxon>Sulfolobaceae</taxon>
        <taxon>Metallosphaera</taxon>
    </lineage>
</organism>
<dbReference type="EC" id="6.1.1.20" evidence="12"/>
<keyword evidence="9 12" id="KW-0460">Magnesium</keyword>
<comment type="subunit">
    <text evidence="12">Tetramer of two alpha and two beta subunits.</text>
</comment>
<evidence type="ECO:0000313" key="15">
    <source>
        <dbReference type="Proteomes" id="UP000003980"/>
    </source>
</evidence>
<comment type="similarity">
    <text evidence="3 12">Belongs to the phenylalanyl-tRNA synthetase beta subunit family. Type 2 subfamily.</text>
</comment>
<feature type="binding site" evidence="12">
    <location>
        <position position="330"/>
    </location>
    <ligand>
        <name>Mg(2+)</name>
        <dbReference type="ChEBI" id="CHEBI:18420"/>
        <note>shared with alpha subunit</note>
    </ligand>
</feature>
<evidence type="ECO:0000256" key="6">
    <source>
        <dbReference type="ARBA" id="ARBA00022723"/>
    </source>
</evidence>
<dbReference type="PROSITE" id="PS51483">
    <property type="entry name" value="B5"/>
    <property type="match status" value="1"/>
</dbReference>
<keyword evidence="7 12" id="KW-0547">Nucleotide-binding</keyword>
<dbReference type="Gene3D" id="3.50.40.10">
    <property type="entry name" value="Phenylalanyl-trna Synthetase, Chain B, domain 3"/>
    <property type="match status" value="1"/>
</dbReference>
<dbReference type="InterPro" id="IPR045864">
    <property type="entry name" value="aa-tRNA-synth_II/BPL/LPL"/>
</dbReference>
<name>H2C8U6_9CREN</name>
<accession>H2C8U6</accession>
<dbReference type="Proteomes" id="UP000003980">
    <property type="component" value="Unassembled WGS sequence"/>
</dbReference>
<dbReference type="Gene3D" id="3.30.56.10">
    <property type="match status" value="2"/>
</dbReference>
<evidence type="ECO:0000259" key="13">
    <source>
        <dbReference type="PROSITE" id="PS51483"/>
    </source>
</evidence>
<dbReference type="GO" id="GO:0003723">
    <property type="term" value="F:RNA binding"/>
    <property type="evidence" value="ECO:0007669"/>
    <property type="project" value="InterPro"/>
</dbReference>
<feature type="binding site" evidence="12">
    <location>
        <position position="333"/>
    </location>
    <ligand>
        <name>Mg(2+)</name>
        <dbReference type="ChEBI" id="CHEBI:18420"/>
        <note>shared with alpha subunit</note>
    </ligand>
</feature>
<evidence type="ECO:0000256" key="4">
    <source>
        <dbReference type="ARBA" id="ARBA00022490"/>
    </source>
</evidence>
<dbReference type="SUPFAM" id="SSF46955">
    <property type="entry name" value="Putative DNA-binding domain"/>
    <property type="match status" value="2"/>
</dbReference>
<dbReference type="InterPro" id="IPR020825">
    <property type="entry name" value="Phe-tRNA_synthase-like_B3/B4"/>
</dbReference>
<proteinExistence type="inferred from homology"/>
<evidence type="ECO:0000256" key="1">
    <source>
        <dbReference type="ARBA" id="ARBA00001946"/>
    </source>
</evidence>
<dbReference type="GO" id="GO:0006432">
    <property type="term" value="P:phenylalanyl-tRNA aminoacylation"/>
    <property type="evidence" value="ECO:0007669"/>
    <property type="project" value="UniProtKB-UniRule"/>
</dbReference>
<sequence length="544" mass="61124">MPTINLNKWILLEKVSLSEGQLKEFLFKLKSEVSPVSDDEYSVEINADRVDMLGLGGVVRALKGISGKELGEPKYTVKETDYMLVIDKVPQRPYALACVIHNVKLSPEAYLKEMIQFQEKLHETIGRKRKKVAIGIHDLRKIKSKTIRYSLVSTNDKIVPLGSTVPMTLSEVLRETEQGRKYGEISLREGRMPAIMDSDYNILSLPPVINSEETRLEPNTNSLFVDVTGTSLDAVSQTLDILATNFAELGAEIGAVMIKESEGTIRKSPLLTHNRLRVSLKEIESILGIKLSQEDAKRFLEMMREDVVIGDGVLEVVIPPYRVDIMNVTDVAEDIAMAYGYENFALNEVKVYRVGSLAPKSSLYRKLRTLIIGAGFQEIYTLILTKSTRQVGEIVQIENPISQEYDSVRNSLIWNMLTFMSNNQHARFPVRVFEIGEVVLRDSTTDTGYRNFFRVSIGVMDSKVSYESIQAPVHEILLALSGEKPEYKRTVNDVFMRGRTAEILLKGRSVGVIGEISPVMLNKFQLLYPVALAELDVDALLEVI</sequence>
<dbReference type="HAMAP" id="MF_00284">
    <property type="entry name" value="Phe_tRNA_synth_beta2"/>
    <property type="match status" value="1"/>
</dbReference>
<keyword evidence="5 12" id="KW-0436">Ligase</keyword>
<dbReference type="HOGENOM" id="CLU_020279_3_0_2"/>
<dbReference type="AlphaFoldDB" id="H2C8U6"/>
<evidence type="ECO:0000256" key="10">
    <source>
        <dbReference type="ARBA" id="ARBA00022917"/>
    </source>
</evidence>
<dbReference type="NCBIfam" id="TIGR00471">
    <property type="entry name" value="pheT_arch"/>
    <property type="match status" value="1"/>
</dbReference>
<dbReference type="RefSeq" id="WP_009075137.1">
    <property type="nucleotide sequence ID" value="NZ_JH597770.1"/>
</dbReference>
<dbReference type="InterPro" id="IPR022918">
    <property type="entry name" value="Phe_tRNA_ligase_beta2_arc"/>
</dbReference>
<comment type="catalytic activity">
    <reaction evidence="12">
        <text>tRNA(Phe) + L-phenylalanine + ATP = L-phenylalanyl-tRNA(Phe) + AMP + diphosphate + H(+)</text>
        <dbReference type="Rhea" id="RHEA:19413"/>
        <dbReference type="Rhea" id="RHEA-COMP:9668"/>
        <dbReference type="Rhea" id="RHEA-COMP:9699"/>
        <dbReference type="ChEBI" id="CHEBI:15378"/>
        <dbReference type="ChEBI" id="CHEBI:30616"/>
        <dbReference type="ChEBI" id="CHEBI:33019"/>
        <dbReference type="ChEBI" id="CHEBI:58095"/>
        <dbReference type="ChEBI" id="CHEBI:78442"/>
        <dbReference type="ChEBI" id="CHEBI:78531"/>
        <dbReference type="ChEBI" id="CHEBI:456215"/>
        <dbReference type="EC" id="6.1.1.20"/>
    </reaction>
</comment>
<evidence type="ECO:0000256" key="9">
    <source>
        <dbReference type="ARBA" id="ARBA00022842"/>
    </source>
</evidence>
<keyword evidence="4 12" id="KW-0963">Cytoplasm</keyword>
<dbReference type="Gene3D" id="3.30.930.10">
    <property type="entry name" value="Bira Bifunctional Protein, Domain 2"/>
    <property type="match status" value="1"/>
</dbReference>
<reference evidence="14 15" key="1">
    <citation type="submission" date="2012-01" db="EMBL/GenBank/DDBJ databases">
        <title>Improved High-Quality Draft sequence of Metallosphaera yellowstonensis MK1.</title>
        <authorList>
            <consortium name="US DOE Joint Genome Institute"/>
            <person name="Lucas S."/>
            <person name="Han J."/>
            <person name="Cheng J.-F."/>
            <person name="Goodwin L."/>
            <person name="Pitluck S."/>
            <person name="Peters L."/>
            <person name="Teshima H."/>
            <person name="Detter J.C."/>
            <person name="Han C."/>
            <person name="Tapia R."/>
            <person name="Land M."/>
            <person name="Hauser L."/>
            <person name="Kyrpides N."/>
            <person name="Kozubal M."/>
            <person name="Macur R.E."/>
            <person name="Jay Z."/>
            <person name="Inskeep W."/>
            <person name="Woyke T."/>
        </authorList>
    </citation>
    <scope>NUCLEOTIDE SEQUENCE [LARGE SCALE GENOMIC DNA]</scope>
    <source>
        <strain evidence="14 15">MK1</strain>
    </source>
</reference>
<dbReference type="SMART" id="SM00874">
    <property type="entry name" value="B5"/>
    <property type="match status" value="1"/>
</dbReference>